<proteinExistence type="inferred from homology"/>
<evidence type="ECO:0000256" key="7">
    <source>
        <dbReference type="ARBA" id="ARBA00023136"/>
    </source>
</evidence>
<dbReference type="InterPro" id="IPR011701">
    <property type="entry name" value="MFS"/>
</dbReference>
<dbReference type="Proteomes" id="UP000076858">
    <property type="component" value="Unassembled WGS sequence"/>
</dbReference>
<accession>A0A0N8CKF6</accession>
<protein>
    <submittedName>
        <fullName evidence="8">Sugar phosphate exchanger 2</fullName>
    </submittedName>
</protein>
<keyword evidence="6" id="KW-1133">Transmembrane helix</keyword>
<dbReference type="Gene3D" id="1.20.1250.20">
    <property type="entry name" value="MFS general substrate transporter like domains"/>
    <property type="match status" value="2"/>
</dbReference>
<gene>
    <name evidence="8" type="ORF">APZ42_014758</name>
</gene>
<dbReference type="SUPFAM" id="SSF103473">
    <property type="entry name" value="MFS general substrate transporter"/>
    <property type="match status" value="1"/>
</dbReference>
<evidence type="ECO:0000313" key="8">
    <source>
        <dbReference type="EMBL" id="KZS18925.1"/>
    </source>
</evidence>
<reference evidence="8 9" key="1">
    <citation type="submission" date="2016-03" db="EMBL/GenBank/DDBJ databases">
        <title>EvidentialGene: Evidence-directed Construction of Genes on Genomes.</title>
        <authorList>
            <person name="Gilbert D.G."/>
            <person name="Choi J.-H."/>
            <person name="Mockaitis K."/>
            <person name="Colbourne J."/>
            <person name="Pfrender M."/>
        </authorList>
    </citation>
    <scope>NUCLEOTIDE SEQUENCE [LARGE SCALE GENOMIC DNA]</scope>
    <source>
        <strain evidence="8 9">Xinb3</strain>
        <tissue evidence="8">Complete organism</tissue>
    </source>
</reference>
<dbReference type="InterPro" id="IPR044740">
    <property type="entry name" value="SLC37A1_2"/>
</dbReference>
<name>A0A0N8CKF6_9CRUS</name>
<dbReference type="InterPro" id="IPR036259">
    <property type="entry name" value="MFS_trans_sf"/>
</dbReference>
<keyword evidence="5" id="KW-0812">Transmembrane</keyword>
<evidence type="ECO:0000256" key="6">
    <source>
        <dbReference type="ARBA" id="ARBA00022989"/>
    </source>
</evidence>
<keyword evidence="9" id="KW-1185">Reference proteome</keyword>
<evidence type="ECO:0000256" key="4">
    <source>
        <dbReference type="ARBA" id="ARBA00022597"/>
    </source>
</evidence>
<dbReference type="FunFam" id="1.20.1250.20:FF:000028">
    <property type="entry name" value="Sugar phosphate exchanger 3 isoform 1"/>
    <property type="match status" value="1"/>
</dbReference>
<dbReference type="GO" id="GO:0061513">
    <property type="term" value="F:glucose 6-phosphate:phosphate antiporter activity"/>
    <property type="evidence" value="ECO:0007669"/>
    <property type="project" value="InterPro"/>
</dbReference>
<dbReference type="Pfam" id="PF07690">
    <property type="entry name" value="MFS_1"/>
    <property type="match status" value="1"/>
</dbReference>
<dbReference type="AlphaFoldDB" id="A0A0N8CKF6"/>
<dbReference type="GO" id="GO:0016020">
    <property type="term" value="C:membrane"/>
    <property type="evidence" value="ECO:0007669"/>
    <property type="project" value="UniProtKB-SubCell"/>
</dbReference>
<evidence type="ECO:0000256" key="1">
    <source>
        <dbReference type="ARBA" id="ARBA00004141"/>
    </source>
</evidence>
<dbReference type="PANTHER" id="PTHR43184">
    <property type="entry name" value="MAJOR FACILITATOR SUPERFAMILY TRANSPORTER 16, ISOFORM B"/>
    <property type="match status" value="1"/>
</dbReference>
<dbReference type="EMBL" id="LRGB01000494">
    <property type="protein sequence ID" value="KZS18925.1"/>
    <property type="molecule type" value="Genomic_DNA"/>
</dbReference>
<evidence type="ECO:0000313" key="9">
    <source>
        <dbReference type="Proteomes" id="UP000076858"/>
    </source>
</evidence>
<keyword evidence="3" id="KW-0813">Transport</keyword>
<dbReference type="OrthoDB" id="3639251at2759"/>
<comment type="similarity">
    <text evidence="2">Belongs to the major facilitator superfamily. Organophosphate:Pi antiporter (OPA) (TC 2.A.1.4) family.</text>
</comment>
<dbReference type="PROSITE" id="PS50850">
    <property type="entry name" value="MFS"/>
    <property type="match status" value="1"/>
</dbReference>
<dbReference type="STRING" id="35525.A0A0N8CKF6"/>
<evidence type="ECO:0000256" key="5">
    <source>
        <dbReference type="ARBA" id="ARBA00022692"/>
    </source>
</evidence>
<organism evidence="8 9">
    <name type="scientific">Daphnia magna</name>
    <dbReference type="NCBI Taxonomy" id="35525"/>
    <lineage>
        <taxon>Eukaryota</taxon>
        <taxon>Metazoa</taxon>
        <taxon>Ecdysozoa</taxon>
        <taxon>Arthropoda</taxon>
        <taxon>Crustacea</taxon>
        <taxon>Branchiopoda</taxon>
        <taxon>Diplostraca</taxon>
        <taxon>Cladocera</taxon>
        <taxon>Anomopoda</taxon>
        <taxon>Daphniidae</taxon>
        <taxon>Daphnia</taxon>
    </lineage>
</organism>
<dbReference type="CDD" id="cd17344">
    <property type="entry name" value="MFS_SLC37A1_2"/>
    <property type="match status" value="1"/>
</dbReference>
<keyword evidence="7" id="KW-0472">Membrane</keyword>
<evidence type="ECO:0000256" key="2">
    <source>
        <dbReference type="ARBA" id="ARBA00009598"/>
    </source>
</evidence>
<dbReference type="PANTHER" id="PTHR43184:SF12">
    <property type="entry name" value="SUGAR PHOSPHATE EXCHANGER 3"/>
    <property type="match status" value="1"/>
</dbReference>
<keyword evidence="4" id="KW-0762">Sugar transport</keyword>
<sequence length="577" mass="62862">MSHSPHDVPLGIKIIRKFGSCFCPNFRGSRTFIYRTSILVLTFFTYTAYHMSRKPISVVKNVLSQNCTGLIPPPGTFIDENNKDSWCDWAPFDGKNSQTLLGTLDSAFLFAYAAGMFLSGFVAERVNLRYFLALGMLTSGFFTYLFGVSYSQGIHSLPYFFIVQTIAGFAQSTGWPGVVTAVGNWFGKGKRGLIFGIWNSHTSVGNILGSLIAGHFVESNWGMSFIIPGAIIGFMGFIIFLFLVTDPRSVGCNPPDHHGSRDETIRAGYSSIEDDSISPGRNRNMRLYANGSTSSSASSSITIDPERESLLTPTDNSVDSMEVGTPDKVPSEITISSTDILAKPPVSLNNPDFHRREKAIGFIQALRIPGVIEFSLCLFFAKLINYTFLFWLPRYINASTSFDASESADLSTLFDVGGIVGGIIAGVLSDVTGMSAVTCAVMLVVAIPMLFVYQTFGTISLVSNILLLMSVGLLVNGPYALITTAVSTELGTHQSLRGSARALATVTAIIDGTGSIGAAVGPLIAGTVSDYGWDNVFYMLMVADVIALVLLSRLVKHEIERFRERLREMRFKRERMA</sequence>
<dbReference type="InterPro" id="IPR020846">
    <property type="entry name" value="MFS_dom"/>
</dbReference>
<comment type="caution">
    <text evidence="8">The sequence shown here is derived from an EMBL/GenBank/DDBJ whole genome shotgun (WGS) entry which is preliminary data.</text>
</comment>
<comment type="subcellular location">
    <subcellularLocation>
        <location evidence="1">Membrane</location>
        <topology evidence="1">Multi-pass membrane protein</topology>
    </subcellularLocation>
</comment>
<evidence type="ECO:0000256" key="3">
    <source>
        <dbReference type="ARBA" id="ARBA00022448"/>
    </source>
</evidence>